<dbReference type="RefSeq" id="WP_194119604.1">
    <property type="nucleotide sequence ID" value="NZ_JACYGY010000001.1"/>
</dbReference>
<dbReference type="Proteomes" id="UP000634134">
    <property type="component" value="Unassembled WGS sequence"/>
</dbReference>
<keyword evidence="2" id="KW-1185">Reference proteome</keyword>
<accession>A0ABR9W845</accession>
<sequence>MYTIKKESGNAVEVLSDLIGMIQSFSDAENIFHNEIGNNEIQNLNHQVEVESQGVGQSIPPEFFERFGIRSLTLNTFEGRLKLSEGIFGNAERNSATQYKWHDFKTDAIIEDLKVLFRNCQIIPFANWSNVYRASDLWYGLLSDVIKPINKSDFDFIFYLGDPTKRLIFEVDEILDIISEFSLYGRVTFVLDEGEAIKLWALLNGKDPETSFLNIDPLALKNKYLSIFNTMNVEHLVIYSDDHAMLFSKQHHFEIARHVSNNVQVTNDLRDSFCAGYGLGLQRQLEISHCIALGMTVSGAYAESGTTPDKEALLSYLKKWIAEVDSSSI</sequence>
<organism evidence="1 2">
    <name type="scientific">Dyadobacter subterraneus</name>
    <dbReference type="NCBI Taxonomy" id="2773304"/>
    <lineage>
        <taxon>Bacteria</taxon>
        <taxon>Pseudomonadati</taxon>
        <taxon>Bacteroidota</taxon>
        <taxon>Cytophagia</taxon>
        <taxon>Cytophagales</taxon>
        <taxon>Spirosomataceae</taxon>
        <taxon>Dyadobacter</taxon>
    </lineage>
</organism>
<reference evidence="2" key="1">
    <citation type="submission" date="2023-07" db="EMBL/GenBank/DDBJ databases">
        <title>Dyadobacter sp. nov 'subterranea' isolated from contaminted grondwater.</title>
        <authorList>
            <person name="Szabo I."/>
            <person name="Al-Omari J."/>
            <person name="Szerdahelyi S.G."/>
            <person name="Rado J."/>
        </authorList>
    </citation>
    <scope>NUCLEOTIDE SEQUENCE [LARGE SCALE GENOMIC DNA]</scope>
    <source>
        <strain evidence="2">UP-52</strain>
    </source>
</reference>
<proteinExistence type="predicted"/>
<dbReference type="Pfam" id="PF25270">
    <property type="entry name" value="Khk"/>
    <property type="match status" value="1"/>
</dbReference>
<dbReference type="EMBL" id="JACYGY010000001">
    <property type="protein sequence ID" value="MBE9461334.1"/>
    <property type="molecule type" value="Genomic_DNA"/>
</dbReference>
<gene>
    <name evidence="1" type="ORF">IEE83_05515</name>
</gene>
<dbReference type="InterPro" id="IPR057621">
    <property type="entry name" value="Khk_prokaryotic"/>
</dbReference>
<protein>
    <submittedName>
        <fullName evidence="1">Uncharacterized protein</fullName>
    </submittedName>
</protein>
<name>A0ABR9W845_9BACT</name>
<evidence type="ECO:0000313" key="2">
    <source>
        <dbReference type="Proteomes" id="UP000634134"/>
    </source>
</evidence>
<comment type="caution">
    <text evidence="1">The sequence shown here is derived from an EMBL/GenBank/DDBJ whole genome shotgun (WGS) entry which is preliminary data.</text>
</comment>
<evidence type="ECO:0000313" key="1">
    <source>
        <dbReference type="EMBL" id="MBE9461334.1"/>
    </source>
</evidence>